<dbReference type="Gene3D" id="3.40.50.300">
    <property type="entry name" value="P-loop containing nucleotide triphosphate hydrolases"/>
    <property type="match status" value="1"/>
</dbReference>
<proteinExistence type="predicted"/>
<dbReference type="AlphaFoldDB" id="A0A8J7GYH9"/>
<feature type="domain" description="AAA+ ATPase" evidence="2">
    <location>
        <begin position="81"/>
        <end position="262"/>
    </location>
</feature>
<sequence length="336" mass="37010">MTQTPREAPDGSERDWRIYRGNGRPHTDIDQLPAPPRWRQFDGGPLVADSAPQDAAEAGERATSYQAGDDVIEMVNAALYLRRPLLVTGKPGTGKSSLAHSVAYELGLGPVLYWPVTSRTTLADGLYRYDAIGRLQDSGADAPDIGRYLSLGPLGTALLPRHRPRVLLVDELDKSDIDLPNDLLNVFEEGRYEIPELTRLPADQAEVDVMTADGVDRVRVTRGRVKCRAFPIVVITSNGEREFPPAFLRRCVQLTIAPPDKDKLLRIVTALLGPEVAADSDELVNAFLEQRYRSEVATDQLLNAIYLVTSGIRPPEATRERLRAALLRPLDQTGTG</sequence>
<dbReference type="InterPro" id="IPR011704">
    <property type="entry name" value="ATPase_dyneun-rel_AAA"/>
</dbReference>
<dbReference type="EMBL" id="JADOUF010000001">
    <property type="protein sequence ID" value="MBG6141410.1"/>
    <property type="molecule type" value="Genomic_DNA"/>
</dbReference>
<evidence type="ECO:0000313" key="3">
    <source>
        <dbReference type="EMBL" id="MBG6141410.1"/>
    </source>
</evidence>
<evidence type="ECO:0000259" key="2">
    <source>
        <dbReference type="SMART" id="SM00382"/>
    </source>
</evidence>
<dbReference type="SMART" id="SM00382">
    <property type="entry name" value="AAA"/>
    <property type="match status" value="1"/>
</dbReference>
<dbReference type="Proteomes" id="UP000622552">
    <property type="component" value="Unassembled WGS sequence"/>
</dbReference>
<dbReference type="Pfam" id="PF07728">
    <property type="entry name" value="AAA_5"/>
    <property type="match status" value="1"/>
</dbReference>
<protein>
    <submittedName>
        <fullName evidence="3">MoxR-like ATPase</fullName>
    </submittedName>
</protein>
<keyword evidence="4" id="KW-1185">Reference proteome</keyword>
<accession>A0A8J7GYH9</accession>
<evidence type="ECO:0000256" key="1">
    <source>
        <dbReference type="SAM" id="MobiDB-lite"/>
    </source>
</evidence>
<dbReference type="CDD" id="cd00009">
    <property type="entry name" value="AAA"/>
    <property type="match status" value="1"/>
</dbReference>
<gene>
    <name evidence="3" type="ORF">IW245_007604</name>
</gene>
<name>A0A8J7GYH9_9ACTN</name>
<dbReference type="InterPro" id="IPR003593">
    <property type="entry name" value="AAA+_ATPase"/>
</dbReference>
<evidence type="ECO:0000313" key="4">
    <source>
        <dbReference type="Proteomes" id="UP000622552"/>
    </source>
</evidence>
<dbReference type="SUPFAM" id="SSF52540">
    <property type="entry name" value="P-loop containing nucleoside triphosphate hydrolases"/>
    <property type="match status" value="1"/>
</dbReference>
<reference evidence="3" key="1">
    <citation type="submission" date="2020-11" db="EMBL/GenBank/DDBJ databases">
        <title>Sequencing the genomes of 1000 actinobacteria strains.</title>
        <authorList>
            <person name="Klenk H.-P."/>
        </authorList>
    </citation>
    <scope>NUCLEOTIDE SEQUENCE</scope>
    <source>
        <strain evidence="3">DSM 45356</strain>
    </source>
</reference>
<feature type="compositionally biased region" description="Basic and acidic residues" evidence="1">
    <location>
        <begin position="7"/>
        <end position="18"/>
    </location>
</feature>
<comment type="caution">
    <text evidence="3">The sequence shown here is derived from an EMBL/GenBank/DDBJ whole genome shotgun (WGS) entry which is preliminary data.</text>
</comment>
<feature type="region of interest" description="Disordered" evidence="1">
    <location>
        <begin position="1"/>
        <end position="64"/>
    </location>
</feature>
<dbReference type="GO" id="GO:0005524">
    <property type="term" value="F:ATP binding"/>
    <property type="evidence" value="ECO:0007669"/>
    <property type="project" value="InterPro"/>
</dbReference>
<dbReference type="GO" id="GO:0016887">
    <property type="term" value="F:ATP hydrolysis activity"/>
    <property type="evidence" value="ECO:0007669"/>
    <property type="project" value="InterPro"/>
</dbReference>
<dbReference type="InterPro" id="IPR027417">
    <property type="entry name" value="P-loop_NTPase"/>
</dbReference>
<dbReference type="RefSeq" id="WP_231399069.1">
    <property type="nucleotide sequence ID" value="NZ_BONS01000013.1"/>
</dbReference>
<organism evidence="3 4">
    <name type="scientific">Longispora fulva</name>
    <dbReference type="NCBI Taxonomy" id="619741"/>
    <lineage>
        <taxon>Bacteria</taxon>
        <taxon>Bacillati</taxon>
        <taxon>Actinomycetota</taxon>
        <taxon>Actinomycetes</taxon>
        <taxon>Micromonosporales</taxon>
        <taxon>Micromonosporaceae</taxon>
        <taxon>Longispora</taxon>
    </lineage>
</organism>